<gene>
    <name evidence="2" type="ORF">LIER_43853</name>
</gene>
<accession>A0AAV3R2M7</accession>
<sequence length="78" mass="8935">MVNLVGITTFQGEREGFTGPGIDDSGPTVDDLQSGYDNTPLSGTQRRSKRKIVREYYVYKLQDRPNDKSYILRFGRLF</sequence>
<dbReference type="EMBL" id="BAABME010039889">
    <property type="protein sequence ID" value="GAA0169561.1"/>
    <property type="molecule type" value="Genomic_DNA"/>
</dbReference>
<keyword evidence="3" id="KW-1185">Reference proteome</keyword>
<protein>
    <submittedName>
        <fullName evidence="2">Uncharacterized protein</fullName>
    </submittedName>
</protein>
<dbReference type="Proteomes" id="UP001454036">
    <property type="component" value="Unassembled WGS sequence"/>
</dbReference>
<evidence type="ECO:0000313" key="2">
    <source>
        <dbReference type="EMBL" id="GAA0169561.1"/>
    </source>
</evidence>
<reference evidence="2 3" key="1">
    <citation type="submission" date="2024-01" db="EMBL/GenBank/DDBJ databases">
        <title>The complete chloroplast genome sequence of Lithospermum erythrorhizon: insights into the phylogenetic relationship among Boraginaceae species and the maternal lineages of purple gromwells.</title>
        <authorList>
            <person name="Okada T."/>
            <person name="Watanabe K."/>
        </authorList>
    </citation>
    <scope>NUCLEOTIDE SEQUENCE [LARGE SCALE GENOMIC DNA]</scope>
</reference>
<feature type="compositionally biased region" description="Polar residues" evidence="1">
    <location>
        <begin position="35"/>
        <end position="45"/>
    </location>
</feature>
<dbReference type="AlphaFoldDB" id="A0AAV3R2M7"/>
<feature type="region of interest" description="Disordered" evidence="1">
    <location>
        <begin position="15"/>
        <end position="47"/>
    </location>
</feature>
<proteinExistence type="predicted"/>
<evidence type="ECO:0000256" key="1">
    <source>
        <dbReference type="SAM" id="MobiDB-lite"/>
    </source>
</evidence>
<name>A0AAV3R2M7_LITER</name>
<evidence type="ECO:0000313" key="3">
    <source>
        <dbReference type="Proteomes" id="UP001454036"/>
    </source>
</evidence>
<organism evidence="2 3">
    <name type="scientific">Lithospermum erythrorhizon</name>
    <name type="common">Purple gromwell</name>
    <name type="synonym">Lithospermum officinale var. erythrorhizon</name>
    <dbReference type="NCBI Taxonomy" id="34254"/>
    <lineage>
        <taxon>Eukaryota</taxon>
        <taxon>Viridiplantae</taxon>
        <taxon>Streptophyta</taxon>
        <taxon>Embryophyta</taxon>
        <taxon>Tracheophyta</taxon>
        <taxon>Spermatophyta</taxon>
        <taxon>Magnoliopsida</taxon>
        <taxon>eudicotyledons</taxon>
        <taxon>Gunneridae</taxon>
        <taxon>Pentapetalae</taxon>
        <taxon>asterids</taxon>
        <taxon>lamiids</taxon>
        <taxon>Boraginales</taxon>
        <taxon>Boraginaceae</taxon>
        <taxon>Boraginoideae</taxon>
        <taxon>Lithospermeae</taxon>
        <taxon>Lithospermum</taxon>
    </lineage>
</organism>
<comment type="caution">
    <text evidence="2">The sequence shown here is derived from an EMBL/GenBank/DDBJ whole genome shotgun (WGS) entry which is preliminary data.</text>
</comment>